<dbReference type="AlphaFoldDB" id="A0A381U9X3"/>
<protein>
    <submittedName>
        <fullName evidence="1">Uncharacterized protein</fullName>
    </submittedName>
</protein>
<sequence>MISSLERFENIDDSSITAIQEEIDYLMDTLEILRATNEISNDAFLEAGSIQGGLSLILNLLSQGISEVEANSQLLRLKV</sequence>
<evidence type="ECO:0000313" key="1">
    <source>
        <dbReference type="EMBL" id="SVA24157.1"/>
    </source>
</evidence>
<name>A0A381U9X3_9ZZZZ</name>
<feature type="non-terminal residue" evidence="1">
    <location>
        <position position="79"/>
    </location>
</feature>
<organism evidence="1">
    <name type="scientific">marine metagenome</name>
    <dbReference type="NCBI Taxonomy" id="408172"/>
    <lineage>
        <taxon>unclassified sequences</taxon>
        <taxon>metagenomes</taxon>
        <taxon>ecological metagenomes</taxon>
    </lineage>
</organism>
<gene>
    <name evidence="1" type="ORF">METZ01_LOCUS77011</name>
</gene>
<proteinExistence type="predicted"/>
<reference evidence="1" key="1">
    <citation type="submission" date="2018-05" db="EMBL/GenBank/DDBJ databases">
        <authorList>
            <person name="Lanie J.A."/>
            <person name="Ng W.-L."/>
            <person name="Kazmierczak K.M."/>
            <person name="Andrzejewski T.M."/>
            <person name="Davidsen T.M."/>
            <person name="Wayne K.J."/>
            <person name="Tettelin H."/>
            <person name="Glass J.I."/>
            <person name="Rusch D."/>
            <person name="Podicherti R."/>
            <person name="Tsui H.-C.T."/>
            <person name="Winkler M.E."/>
        </authorList>
    </citation>
    <scope>NUCLEOTIDE SEQUENCE</scope>
</reference>
<accession>A0A381U9X3</accession>
<dbReference type="EMBL" id="UINC01005884">
    <property type="protein sequence ID" value="SVA24157.1"/>
    <property type="molecule type" value="Genomic_DNA"/>
</dbReference>